<evidence type="ECO:0000313" key="2">
    <source>
        <dbReference type="Proteomes" id="UP000265703"/>
    </source>
</evidence>
<evidence type="ECO:0008006" key="3">
    <source>
        <dbReference type="Google" id="ProtNLM"/>
    </source>
</evidence>
<gene>
    <name evidence="1" type="ORF">C1645_744365</name>
</gene>
<sequence length="135" mass="16118">MSEIQIWEHILKWGLAQNPELPADPTNFSKENFRTKYHLIKKILPGELYKDLLKYFLKQNNQKSEPYITKDIKVIYYFGSKIFTSQHAELIFKWVNISITGITSMFKLLIRGSRDGFTHERFHEIKMMNLSKENF</sequence>
<keyword evidence="2" id="KW-1185">Reference proteome</keyword>
<name>A0A397S5J8_9GLOM</name>
<evidence type="ECO:0000313" key="1">
    <source>
        <dbReference type="EMBL" id="RIA81660.1"/>
    </source>
</evidence>
<dbReference type="EMBL" id="QKYT01000762">
    <property type="protein sequence ID" value="RIA81660.1"/>
    <property type="molecule type" value="Genomic_DNA"/>
</dbReference>
<proteinExistence type="predicted"/>
<protein>
    <recommendedName>
        <fullName evidence="3">TLDc domain-containing protein</fullName>
    </recommendedName>
</protein>
<comment type="caution">
    <text evidence="1">The sequence shown here is derived from an EMBL/GenBank/DDBJ whole genome shotgun (WGS) entry which is preliminary data.</text>
</comment>
<accession>A0A397S5J8</accession>
<dbReference type="AlphaFoldDB" id="A0A397S5J8"/>
<organism evidence="1 2">
    <name type="scientific">Glomus cerebriforme</name>
    <dbReference type="NCBI Taxonomy" id="658196"/>
    <lineage>
        <taxon>Eukaryota</taxon>
        <taxon>Fungi</taxon>
        <taxon>Fungi incertae sedis</taxon>
        <taxon>Mucoromycota</taxon>
        <taxon>Glomeromycotina</taxon>
        <taxon>Glomeromycetes</taxon>
        <taxon>Glomerales</taxon>
        <taxon>Glomeraceae</taxon>
        <taxon>Glomus</taxon>
    </lineage>
</organism>
<dbReference type="OrthoDB" id="2160519at2759"/>
<dbReference type="Proteomes" id="UP000265703">
    <property type="component" value="Unassembled WGS sequence"/>
</dbReference>
<reference evidence="1 2" key="1">
    <citation type="submission" date="2018-06" db="EMBL/GenBank/DDBJ databases">
        <title>Comparative genomics reveals the genomic features of Rhizophagus irregularis, R. cerebriforme, R. diaphanum and Gigaspora rosea, and their symbiotic lifestyle signature.</title>
        <authorList>
            <person name="Morin E."/>
            <person name="San Clemente H."/>
            <person name="Chen E.C.H."/>
            <person name="De La Providencia I."/>
            <person name="Hainaut M."/>
            <person name="Kuo A."/>
            <person name="Kohler A."/>
            <person name="Murat C."/>
            <person name="Tang N."/>
            <person name="Roy S."/>
            <person name="Loubradou J."/>
            <person name="Henrissat B."/>
            <person name="Grigoriev I.V."/>
            <person name="Corradi N."/>
            <person name="Roux C."/>
            <person name="Martin F.M."/>
        </authorList>
    </citation>
    <scope>NUCLEOTIDE SEQUENCE [LARGE SCALE GENOMIC DNA]</scope>
    <source>
        <strain evidence="1 2">DAOM 227022</strain>
    </source>
</reference>